<evidence type="ECO:0000256" key="6">
    <source>
        <dbReference type="SAM" id="MobiDB-lite"/>
    </source>
</evidence>
<evidence type="ECO:0000256" key="4">
    <source>
        <dbReference type="ARBA" id="ARBA00022989"/>
    </source>
</evidence>
<dbReference type="InterPro" id="IPR050638">
    <property type="entry name" value="AA-Vitamin_Transporters"/>
</dbReference>
<feature type="transmembrane region" description="Helical" evidence="7">
    <location>
        <begin position="280"/>
        <end position="297"/>
    </location>
</feature>
<comment type="similarity">
    <text evidence="2">Belongs to the EamA transporter family.</text>
</comment>
<feature type="transmembrane region" description="Helical" evidence="7">
    <location>
        <begin position="185"/>
        <end position="210"/>
    </location>
</feature>
<evidence type="ECO:0000313" key="9">
    <source>
        <dbReference type="EMBL" id="MBA8811981.1"/>
    </source>
</evidence>
<protein>
    <submittedName>
        <fullName evidence="9">Drug/metabolite transporter (DMT)-like permease</fullName>
    </submittedName>
</protein>
<feature type="transmembrane region" description="Helical" evidence="7">
    <location>
        <begin position="72"/>
        <end position="92"/>
    </location>
</feature>
<feature type="region of interest" description="Disordered" evidence="6">
    <location>
        <begin position="335"/>
        <end position="369"/>
    </location>
</feature>
<keyword evidence="3 7" id="KW-0812">Transmembrane</keyword>
<keyword evidence="5 7" id="KW-0472">Membrane</keyword>
<dbReference type="SUPFAM" id="SSF103481">
    <property type="entry name" value="Multidrug resistance efflux transporter EmrE"/>
    <property type="match status" value="2"/>
</dbReference>
<evidence type="ECO:0000256" key="3">
    <source>
        <dbReference type="ARBA" id="ARBA00022692"/>
    </source>
</evidence>
<feature type="domain" description="EamA" evidence="8">
    <location>
        <begin position="155"/>
        <end position="296"/>
    </location>
</feature>
<comment type="caution">
    <text evidence="9">The sequence shown here is derived from an EMBL/GenBank/DDBJ whole genome shotgun (WGS) entry which is preliminary data.</text>
</comment>
<evidence type="ECO:0000313" key="10">
    <source>
        <dbReference type="Proteomes" id="UP000522688"/>
    </source>
</evidence>
<feature type="transmembrane region" description="Helical" evidence="7">
    <location>
        <begin position="98"/>
        <end position="119"/>
    </location>
</feature>
<evidence type="ECO:0000259" key="8">
    <source>
        <dbReference type="Pfam" id="PF00892"/>
    </source>
</evidence>
<dbReference type="PANTHER" id="PTHR32322">
    <property type="entry name" value="INNER MEMBRANE TRANSPORTER"/>
    <property type="match status" value="1"/>
</dbReference>
<dbReference type="InterPro" id="IPR000620">
    <property type="entry name" value="EamA_dom"/>
</dbReference>
<dbReference type="InterPro" id="IPR037185">
    <property type="entry name" value="EmrE-like"/>
</dbReference>
<evidence type="ECO:0000256" key="7">
    <source>
        <dbReference type="SAM" id="Phobius"/>
    </source>
</evidence>
<feature type="transmembrane region" description="Helical" evidence="7">
    <location>
        <begin position="41"/>
        <end position="60"/>
    </location>
</feature>
<feature type="transmembrane region" description="Helical" evidence="7">
    <location>
        <begin position="222"/>
        <end position="242"/>
    </location>
</feature>
<organism evidence="9 10">
    <name type="scientific">Frigoribacterium faeni</name>
    <dbReference type="NCBI Taxonomy" id="145483"/>
    <lineage>
        <taxon>Bacteria</taxon>
        <taxon>Bacillati</taxon>
        <taxon>Actinomycetota</taxon>
        <taxon>Actinomycetes</taxon>
        <taxon>Micrococcales</taxon>
        <taxon>Microbacteriaceae</taxon>
        <taxon>Frigoribacterium</taxon>
    </lineage>
</organism>
<dbReference type="Pfam" id="PF00892">
    <property type="entry name" value="EamA"/>
    <property type="match status" value="2"/>
</dbReference>
<sequence>MTDRSPTAGLLVALVAATSFGISGALVKPLLEGGWSPAAAVTLRALVGGLVLAPFALVTLRGRFHTVWTARWRILGMAAIGVGGTQVFYFAAVRRIPVGTAILIEYMAPLLLVAVAWAVTRRRPGARVLVGAAVAALGLVLVVRPDGGGGLDVVGLAFAAVAMVGCAAFFVIAARPARGLPPVALACSGLLVGAALLGGLGATGLVPFAASAAPVELWGSTVPWWLPILIVGVVATAVSYAASVTATAMLGSRLASFVGLLEVAAAALWAWLLLGEALTLVQALGGLAILVGIAFVRSDRDAAPDARVAEAQEARVAEAQEARVAEAQEARVAEAQEARVAEAPSAGGLQTDGSSETGAAPHRQAPVAP</sequence>
<accession>A0A7W3JFQ4</accession>
<evidence type="ECO:0000256" key="1">
    <source>
        <dbReference type="ARBA" id="ARBA00004141"/>
    </source>
</evidence>
<feature type="transmembrane region" description="Helical" evidence="7">
    <location>
        <begin position="126"/>
        <end position="143"/>
    </location>
</feature>
<dbReference type="PANTHER" id="PTHR32322:SF2">
    <property type="entry name" value="EAMA DOMAIN-CONTAINING PROTEIN"/>
    <property type="match status" value="1"/>
</dbReference>
<evidence type="ECO:0000256" key="2">
    <source>
        <dbReference type="ARBA" id="ARBA00007362"/>
    </source>
</evidence>
<reference evidence="9 10" key="1">
    <citation type="submission" date="2020-07" db="EMBL/GenBank/DDBJ databases">
        <title>Sequencing the genomes of 1000 actinobacteria strains.</title>
        <authorList>
            <person name="Klenk H.-P."/>
        </authorList>
    </citation>
    <scope>NUCLEOTIDE SEQUENCE [LARGE SCALE GENOMIC DNA]</scope>
    <source>
        <strain evidence="9 10">DSM 10309</strain>
    </source>
</reference>
<keyword evidence="4 7" id="KW-1133">Transmembrane helix</keyword>
<dbReference type="AlphaFoldDB" id="A0A7W3JFQ4"/>
<feature type="domain" description="EamA" evidence="8">
    <location>
        <begin position="8"/>
        <end position="143"/>
    </location>
</feature>
<feature type="transmembrane region" description="Helical" evidence="7">
    <location>
        <begin position="254"/>
        <end position="274"/>
    </location>
</feature>
<gene>
    <name evidence="9" type="ORF">FB463_000205</name>
</gene>
<evidence type="ECO:0000256" key="5">
    <source>
        <dbReference type="ARBA" id="ARBA00023136"/>
    </source>
</evidence>
<dbReference type="GO" id="GO:0016020">
    <property type="term" value="C:membrane"/>
    <property type="evidence" value="ECO:0007669"/>
    <property type="project" value="UniProtKB-SubCell"/>
</dbReference>
<name>A0A7W3JFQ4_9MICO</name>
<proteinExistence type="inferred from homology"/>
<dbReference type="RefSeq" id="WP_182501080.1">
    <property type="nucleotide sequence ID" value="NZ_BAAAHR010000005.1"/>
</dbReference>
<comment type="subcellular location">
    <subcellularLocation>
        <location evidence="1">Membrane</location>
        <topology evidence="1">Multi-pass membrane protein</topology>
    </subcellularLocation>
</comment>
<dbReference type="EMBL" id="JACGWW010000001">
    <property type="protein sequence ID" value="MBA8811981.1"/>
    <property type="molecule type" value="Genomic_DNA"/>
</dbReference>
<dbReference type="Proteomes" id="UP000522688">
    <property type="component" value="Unassembled WGS sequence"/>
</dbReference>
<feature type="transmembrane region" description="Helical" evidence="7">
    <location>
        <begin position="155"/>
        <end position="173"/>
    </location>
</feature>